<sequence length="310" mass="34977">MQSIRSHIFIWMIKNRHLFKLKLRPEVVDNSFSVIEFRKGIDRTSAKMKLPKNISSEQIQINAINAEWIIPEGHEENKILLYIHGGGFISGSCLTHRMHVAKFANGSKLKSLVFDYRLAPENPFPAALEDCIEVYTWLLHQGYKSGDIVIGGESAGGTLTLSLLLALKEKGIDFPKAAFSISPVTDLRCLADSFQYNANNDIAPMGSWNVWTQYYIANNNPLNPLLSPQFGNYEGLPPIFICVGTHEIHLNDCENVARIANEQGVNVRLRKWDKMIHAFPILSPFFPEAKQAMTEICEFARNSLLDSIED</sequence>
<evidence type="ECO:0000256" key="2">
    <source>
        <dbReference type="ARBA" id="ARBA00022801"/>
    </source>
</evidence>
<comment type="caution">
    <text evidence="4">The sequence shown here is derived from an EMBL/GenBank/DDBJ whole genome shotgun (WGS) entry which is preliminary data.</text>
</comment>
<dbReference type="GO" id="GO:0016787">
    <property type="term" value="F:hydrolase activity"/>
    <property type="evidence" value="ECO:0007669"/>
    <property type="project" value="UniProtKB-KW"/>
</dbReference>
<reference evidence="4 5" key="1">
    <citation type="journal article" date="2015" name="Int. J. Syst. Evol. Microbiol.">
        <title>Mariniphaga sediminis sp. nov., isolated from coastal sediment.</title>
        <authorList>
            <person name="Wang F.Q."/>
            <person name="Shen Q.Y."/>
            <person name="Chen G.J."/>
            <person name="Du Z.J."/>
        </authorList>
    </citation>
    <scope>NUCLEOTIDE SEQUENCE [LARGE SCALE GENOMIC DNA]</scope>
    <source>
        <strain evidence="4 5">SY21</strain>
    </source>
</reference>
<dbReference type="Proteomes" id="UP000266441">
    <property type="component" value="Unassembled WGS sequence"/>
</dbReference>
<evidence type="ECO:0000313" key="5">
    <source>
        <dbReference type="Proteomes" id="UP000266441"/>
    </source>
</evidence>
<dbReference type="Pfam" id="PF07859">
    <property type="entry name" value="Abhydrolase_3"/>
    <property type="match status" value="1"/>
</dbReference>
<dbReference type="InterPro" id="IPR002168">
    <property type="entry name" value="Lipase_GDXG_HIS_AS"/>
</dbReference>
<dbReference type="Gene3D" id="3.40.50.1820">
    <property type="entry name" value="alpha/beta hydrolase"/>
    <property type="match status" value="1"/>
</dbReference>
<name>A0A399CUB9_9BACT</name>
<evidence type="ECO:0000256" key="1">
    <source>
        <dbReference type="ARBA" id="ARBA00010515"/>
    </source>
</evidence>
<keyword evidence="2 4" id="KW-0378">Hydrolase</keyword>
<dbReference type="PANTHER" id="PTHR48081:SF8">
    <property type="entry name" value="ALPHA_BETA HYDROLASE FOLD-3 DOMAIN-CONTAINING PROTEIN-RELATED"/>
    <property type="match status" value="1"/>
</dbReference>
<dbReference type="InterPro" id="IPR029058">
    <property type="entry name" value="AB_hydrolase_fold"/>
</dbReference>
<gene>
    <name evidence="4" type="ORF">D1164_23305</name>
</gene>
<dbReference type="InterPro" id="IPR050300">
    <property type="entry name" value="GDXG_lipolytic_enzyme"/>
</dbReference>
<accession>A0A399CUB9</accession>
<organism evidence="4 5">
    <name type="scientific">Mariniphaga sediminis</name>
    <dbReference type="NCBI Taxonomy" id="1628158"/>
    <lineage>
        <taxon>Bacteria</taxon>
        <taxon>Pseudomonadati</taxon>
        <taxon>Bacteroidota</taxon>
        <taxon>Bacteroidia</taxon>
        <taxon>Marinilabiliales</taxon>
        <taxon>Prolixibacteraceae</taxon>
        <taxon>Mariniphaga</taxon>
    </lineage>
</organism>
<comment type="similarity">
    <text evidence="1">Belongs to the 'GDXG' lipolytic enzyme family.</text>
</comment>
<dbReference type="AlphaFoldDB" id="A0A399CUB9"/>
<dbReference type="OrthoDB" id="9777975at2"/>
<dbReference type="InterPro" id="IPR013094">
    <property type="entry name" value="AB_hydrolase_3"/>
</dbReference>
<feature type="domain" description="Alpha/beta hydrolase fold-3" evidence="3">
    <location>
        <begin position="80"/>
        <end position="279"/>
    </location>
</feature>
<dbReference type="PROSITE" id="PS01173">
    <property type="entry name" value="LIPASE_GDXG_HIS"/>
    <property type="match status" value="1"/>
</dbReference>
<proteinExistence type="inferred from homology"/>
<dbReference type="SUPFAM" id="SSF53474">
    <property type="entry name" value="alpha/beta-Hydrolases"/>
    <property type="match status" value="1"/>
</dbReference>
<dbReference type="EMBL" id="QWET01000042">
    <property type="protein sequence ID" value="RIH62748.1"/>
    <property type="molecule type" value="Genomic_DNA"/>
</dbReference>
<evidence type="ECO:0000259" key="3">
    <source>
        <dbReference type="Pfam" id="PF07859"/>
    </source>
</evidence>
<keyword evidence="5" id="KW-1185">Reference proteome</keyword>
<evidence type="ECO:0000313" key="4">
    <source>
        <dbReference type="EMBL" id="RIH62748.1"/>
    </source>
</evidence>
<dbReference type="RefSeq" id="WP_119352316.1">
    <property type="nucleotide sequence ID" value="NZ_QWET01000042.1"/>
</dbReference>
<dbReference type="PANTHER" id="PTHR48081">
    <property type="entry name" value="AB HYDROLASE SUPERFAMILY PROTEIN C4A8.06C"/>
    <property type="match status" value="1"/>
</dbReference>
<protein>
    <submittedName>
        <fullName evidence="4">Alpha/beta hydrolase</fullName>
    </submittedName>
</protein>